<protein>
    <recommendedName>
        <fullName evidence="8">Rod shape-determining protein RodA</fullName>
    </recommendedName>
</protein>
<organism evidence="7">
    <name type="scientific">marine sediment metagenome</name>
    <dbReference type="NCBI Taxonomy" id="412755"/>
    <lineage>
        <taxon>unclassified sequences</taxon>
        <taxon>metagenomes</taxon>
        <taxon>ecological metagenomes</taxon>
    </lineage>
</organism>
<keyword evidence="4 6" id="KW-1133">Transmembrane helix</keyword>
<name>X0ZIG1_9ZZZZ</name>
<dbReference type="Pfam" id="PF01098">
    <property type="entry name" value="FTSW_RODA_SPOVE"/>
    <property type="match status" value="1"/>
</dbReference>
<dbReference type="PANTHER" id="PTHR30474:SF1">
    <property type="entry name" value="PEPTIDOGLYCAN GLYCOSYLTRANSFERASE MRDB"/>
    <property type="match status" value="1"/>
</dbReference>
<proteinExistence type="predicted"/>
<gene>
    <name evidence="7" type="ORF">S01H1_75245</name>
</gene>
<dbReference type="PANTHER" id="PTHR30474">
    <property type="entry name" value="CELL CYCLE PROTEIN"/>
    <property type="match status" value="1"/>
</dbReference>
<feature type="transmembrane region" description="Helical" evidence="6">
    <location>
        <begin position="79"/>
        <end position="97"/>
    </location>
</feature>
<comment type="caution">
    <text evidence="7">The sequence shown here is derived from an EMBL/GenBank/DDBJ whole genome shotgun (WGS) entry which is preliminary data.</text>
</comment>
<evidence type="ECO:0000313" key="7">
    <source>
        <dbReference type="EMBL" id="GAG48096.1"/>
    </source>
</evidence>
<evidence type="ECO:0000256" key="2">
    <source>
        <dbReference type="ARBA" id="ARBA00022692"/>
    </source>
</evidence>
<evidence type="ECO:0000256" key="5">
    <source>
        <dbReference type="ARBA" id="ARBA00023136"/>
    </source>
</evidence>
<dbReference type="GO" id="GO:0015648">
    <property type="term" value="F:lipid-linked peptidoglycan transporter activity"/>
    <property type="evidence" value="ECO:0007669"/>
    <property type="project" value="TreeGrafter"/>
</dbReference>
<keyword evidence="3" id="KW-0133">Cell shape</keyword>
<reference evidence="7" key="1">
    <citation type="journal article" date="2014" name="Front. Microbiol.">
        <title>High frequency of phylogenetically diverse reductive dehalogenase-homologous genes in deep subseafloor sedimentary metagenomes.</title>
        <authorList>
            <person name="Kawai M."/>
            <person name="Futagami T."/>
            <person name="Toyoda A."/>
            <person name="Takaki Y."/>
            <person name="Nishi S."/>
            <person name="Hori S."/>
            <person name="Arai W."/>
            <person name="Tsubouchi T."/>
            <person name="Morono Y."/>
            <person name="Uchiyama I."/>
            <person name="Ito T."/>
            <person name="Fujiyama A."/>
            <person name="Inagaki F."/>
            <person name="Takami H."/>
        </authorList>
    </citation>
    <scope>NUCLEOTIDE SEQUENCE</scope>
    <source>
        <strain evidence="7">Expedition CK06-06</strain>
    </source>
</reference>
<dbReference type="GO" id="GO:0008360">
    <property type="term" value="P:regulation of cell shape"/>
    <property type="evidence" value="ECO:0007669"/>
    <property type="project" value="UniProtKB-KW"/>
</dbReference>
<dbReference type="EMBL" id="BARS01050397">
    <property type="protein sequence ID" value="GAG48096.1"/>
    <property type="molecule type" value="Genomic_DNA"/>
</dbReference>
<dbReference type="GO" id="GO:0005886">
    <property type="term" value="C:plasma membrane"/>
    <property type="evidence" value="ECO:0007669"/>
    <property type="project" value="TreeGrafter"/>
</dbReference>
<dbReference type="AlphaFoldDB" id="X0ZIG1"/>
<dbReference type="GO" id="GO:0051301">
    <property type="term" value="P:cell division"/>
    <property type="evidence" value="ECO:0007669"/>
    <property type="project" value="InterPro"/>
</dbReference>
<keyword evidence="5 6" id="KW-0472">Membrane</keyword>
<evidence type="ECO:0000256" key="3">
    <source>
        <dbReference type="ARBA" id="ARBA00022960"/>
    </source>
</evidence>
<evidence type="ECO:0008006" key="8">
    <source>
        <dbReference type="Google" id="ProtNLM"/>
    </source>
</evidence>
<comment type="subcellular location">
    <subcellularLocation>
        <location evidence="1">Membrane</location>
        <topology evidence="1">Multi-pass membrane protein</topology>
    </subcellularLocation>
</comment>
<evidence type="ECO:0000256" key="1">
    <source>
        <dbReference type="ARBA" id="ARBA00004141"/>
    </source>
</evidence>
<evidence type="ECO:0000256" key="6">
    <source>
        <dbReference type="SAM" id="Phobius"/>
    </source>
</evidence>
<feature type="transmembrane region" description="Helical" evidence="6">
    <location>
        <begin position="20"/>
        <end position="40"/>
    </location>
</feature>
<dbReference type="GO" id="GO:0032153">
    <property type="term" value="C:cell division site"/>
    <property type="evidence" value="ECO:0007669"/>
    <property type="project" value="TreeGrafter"/>
</dbReference>
<keyword evidence="2 6" id="KW-0812">Transmembrane</keyword>
<sequence length="123" mass="13274">MRFDRRALGLGLPLKKLPVLLLAAVVGMVIYGALFVTSAAGREGAPLATKHLLWAILGIATFFAVFAFDFRIYLQLSPMLFGAVLVALAGVLFMPAVKGAHSWFPLGPVKVQPSEFAKITYIL</sequence>
<feature type="transmembrane region" description="Helical" evidence="6">
    <location>
        <begin position="52"/>
        <end position="73"/>
    </location>
</feature>
<evidence type="ECO:0000256" key="4">
    <source>
        <dbReference type="ARBA" id="ARBA00022989"/>
    </source>
</evidence>
<dbReference type="InterPro" id="IPR001182">
    <property type="entry name" value="FtsW/RodA"/>
</dbReference>
<accession>X0ZIG1</accession>
<feature type="non-terminal residue" evidence="7">
    <location>
        <position position="123"/>
    </location>
</feature>